<keyword evidence="5" id="KW-1185">Reference proteome</keyword>
<sequence length="289" mass="30170">MPGSPPTRRVVDTLEHLASAEAPCTIAQIADAVGVARPTMSAILAELDAAGWVERDTSRAYRLGAGVAALGGGDGAGTAMTPDIISILDDLVAATSCGVTVSRLVDDRMTVVAKVHSPIRPVPGLGLGQTLTVSYPAVAAVMAWRSPADQLRWQGDRPDNGDRARAVLDSVRELGYAAYRPMSSDASLVESLADLLSAVGPMLIDPAVRRTATRQLAGLTSRAYLSDDLAADEALPVSYLAAPIFHHGEAGYELQLGVLRSAVHPRERAEFGLALTEAATRISALLDAA</sequence>
<accession>A0ABS9IQK1</accession>
<dbReference type="InterPro" id="IPR029016">
    <property type="entry name" value="GAF-like_dom_sf"/>
</dbReference>
<keyword evidence="1" id="KW-0805">Transcription regulation</keyword>
<name>A0ABS9IQK1_9ACTN</name>
<dbReference type="PROSITE" id="PS51077">
    <property type="entry name" value="HTH_ICLR"/>
    <property type="match status" value="1"/>
</dbReference>
<dbReference type="RefSeq" id="WP_236997064.1">
    <property type="nucleotide sequence ID" value="NZ_JAKKOR010000003.1"/>
</dbReference>
<evidence type="ECO:0000259" key="3">
    <source>
        <dbReference type="PROSITE" id="PS51077"/>
    </source>
</evidence>
<dbReference type="InterPro" id="IPR005471">
    <property type="entry name" value="Tscrpt_reg_IclR_N"/>
</dbReference>
<dbReference type="PANTHER" id="PTHR30136:SF35">
    <property type="entry name" value="HTH-TYPE TRANSCRIPTIONAL REGULATOR RV1719"/>
    <property type="match status" value="1"/>
</dbReference>
<feature type="domain" description="HTH iclR-type" evidence="3">
    <location>
        <begin position="4"/>
        <end position="65"/>
    </location>
</feature>
<organism evidence="4 5">
    <name type="scientific">Gordonia liuliyuniae</name>
    <dbReference type="NCBI Taxonomy" id="2911517"/>
    <lineage>
        <taxon>Bacteria</taxon>
        <taxon>Bacillati</taxon>
        <taxon>Actinomycetota</taxon>
        <taxon>Actinomycetes</taxon>
        <taxon>Mycobacteriales</taxon>
        <taxon>Gordoniaceae</taxon>
        <taxon>Gordonia</taxon>
    </lineage>
</organism>
<evidence type="ECO:0000313" key="5">
    <source>
        <dbReference type="Proteomes" id="UP001200110"/>
    </source>
</evidence>
<evidence type="ECO:0000256" key="2">
    <source>
        <dbReference type="ARBA" id="ARBA00023163"/>
    </source>
</evidence>
<protein>
    <submittedName>
        <fullName evidence="4">MarR family transcriptional regulator</fullName>
    </submittedName>
</protein>
<keyword evidence="2" id="KW-0804">Transcription</keyword>
<dbReference type="Gene3D" id="1.10.10.10">
    <property type="entry name" value="Winged helix-like DNA-binding domain superfamily/Winged helix DNA-binding domain"/>
    <property type="match status" value="1"/>
</dbReference>
<dbReference type="Pfam" id="PF12802">
    <property type="entry name" value="MarR_2"/>
    <property type="match status" value="1"/>
</dbReference>
<dbReference type="SUPFAM" id="SSF55781">
    <property type="entry name" value="GAF domain-like"/>
    <property type="match status" value="1"/>
</dbReference>
<dbReference type="SMART" id="SM00346">
    <property type="entry name" value="HTH_ICLR"/>
    <property type="match status" value="1"/>
</dbReference>
<gene>
    <name evidence="4" type="ORF">L5G33_05060</name>
</gene>
<dbReference type="InterPro" id="IPR036390">
    <property type="entry name" value="WH_DNA-bd_sf"/>
</dbReference>
<dbReference type="InterPro" id="IPR000835">
    <property type="entry name" value="HTH_MarR-typ"/>
</dbReference>
<dbReference type="CDD" id="cd00090">
    <property type="entry name" value="HTH_ARSR"/>
    <property type="match status" value="1"/>
</dbReference>
<proteinExistence type="predicted"/>
<dbReference type="PANTHER" id="PTHR30136">
    <property type="entry name" value="HELIX-TURN-HELIX TRANSCRIPTIONAL REGULATOR, ICLR FAMILY"/>
    <property type="match status" value="1"/>
</dbReference>
<dbReference type="Gene3D" id="3.30.450.40">
    <property type="match status" value="1"/>
</dbReference>
<reference evidence="4 5" key="1">
    <citation type="submission" date="2022-01" db="EMBL/GenBank/DDBJ databases">
        <authorList>
            <person name="Huang Y."/>
        </authorList>
    </citation>
    <scope>NUCLEOTIDE SEQUENCE [LARGE SCALE GENOMIC DNA]</scope>
    <source>
        <strain evidence="4 5">HY366</strain>
    </source>
</reference>
<dbReference type="EMBL" id="JAKKOR010000003">
    <property type="protein sequence ID" value="MCF8587840.1"/>
    <property type="molecule type" value="Genomic_DNA"/>
</dbReference>
<comment type="caution">
    <text evidence="4">The sequence shown here is derived from an EMBL/GenBank/DDBJ whole genome shotgun (WGS) entry which is preliminary data.</text>
</comment>
<dbReference type="InterPro" id="IPR011991">
    <property type="entry name" value="ArsR-like_HTH"/>
</dbReference>
<evidence type="ECO:0000256" key="1">
    <source>
        <dbReference type="ARBA" id="ARBA00023015"/>
    </source>
</evidence>
<dbReference type="Proteomes" id="UP001200110">
    <property type="component" value="Unassembled WGS sequence"/>
</dbReference>
<evidence type="ECO:0000313" key="4">
    <source>
        <dbReference type="EMBL" id="MCF8587840.1"/>
    </source>
</evidence>
<dbReference type="SUPFAM" id="SSF46785">
    <property type="entry name" value="Winged helix' DNA-binding domain"/>
    <property type="match status" value="1"/>
</dbReference>
<dbReference type="InterPro" id="IPR050707">
    <property type="entry name" value="HTH_MetabolicPath_Reg"/>
</dbReference>
<dbReference type="InterPro" id="IPR036388">
    <property type="entry name" value="WH-like_DNA-bd_sf"/>
</dbReference>